<dbReference type="EMBL" id="LAHD01000005">
    <property type="protein sequence ID" value="PHK06807.1"/>
    <property type="molecule type" value="Genomic_DNA"/>
</dbReference>
<proteinExistence type="predicted"/>
<dbReference type="AlphaFoldDB" id="A0A9Q5ZG67"/>
<dbReference type="GeneID" id="57094367"/>
<accession>A0A9Q5ZG67</accession>
<name>A0A9Q5ZG67_NOSLI</name>
<dbReference type="Proteomes" id="UP000222310">
    <property type="component" value="Unassembled WGS sequence"/>
</dbReference>
<evidence type="ECO:0000313" key="2">
    <source>
        <dbReference type="Proteomes" id="UP000222310"/>
    </source>
</evidence>
<sequence length="72" mass="7873">MSLKPILHTQTGEIVVIEVSPLFEINRQVTILGTKKSLDMGLELTDEELVTSLSACSDVGKILESKGIKVIY</sequence>
<gene>
    <name evidence="1" type="ORF">VF08_03485</name>
</gene>
<reference evidence="1 2" key="1">
    <citation type="submission" date="2015-02" db="EMBL/GenBank/DDBJ databases">
        <title>Nostoc linckia genome annotation.</title>
        <authorList>
            <person name="Zhou Z."/>
        </authorList>
    </citation>
    <scope>NUCLEOTIDE SEQUENCE [LARGE SCALE GENOMIC DNA]</scope>
    <source>
        <strain evidence="2">z8</strain>
    </source>
</reference>
<dbReference type="RefSeq" id="WP_099066594.1">
    <property type="nucleotide sequence ID" value="NZ_LAHD01000005.1"/>
</dbReference>
<evidence type="ECO:0000313" key="1">
    <source>
        <dbReference type="EMBL" id="PHK06807.1"/>
    </source>
</evidence>
<comment type="caution">
    <text evidence="1">The sequence shown here is derived from an EMBL/GenBank/DDBJ whole genome shotgun (WGS) entry which is preliminary data.</text>
</comment>
<protein>
    <submittedName>
        <fullName evidence="1">Uncharacterized protein</fullName>
    </submittedName>
</protein>
<organism evidence="1 2">
    <name type="scientific">Nostoc linckia z8</name>
    <dbReference type="NCBI Taxonomy" id="1628746"/>
    <lineage>
        <taxon>Bacteria</taxon>
        <taxon>Bacillati</taxon>
        <taxon>Cyanobacteriota</taxon>
        <taxon>Cyanophyceae</taxon>
        <taxon>Nostocales</taxon>
        <taxon>Nostocaceae</taxon>
        <taxon>Nostoc</taxon>
    </lineage>
</organism>